<reference evidence="2 3" key="1">
    <citation type="submission" date="2024-01" db="EMBL/GenBank/DDBJ databases">
        <title>A telomere-to-telomere, gap-free genome of sweet tea (Lithocarpus litseifolius).</title>
        <authorList>
            <person name="Zhou J."/>
        </authorList>
    </citation>
    <scope>NUCLEOTIDE SEQUENCE [LARGE SCALE GENOMIC DNA]</scope>
    <source>
        <strain evidence="2">Zhou-2022a</strain>
        <tissue evidence="2">Leaf</tissue>
    </source>
</reference>
<proteinExistence type="predicted"/>
<organism evidence="2 3">
    <name type="scientific">Lithocarpus litseifolius</name>
    <dbReference type="NCBI Taxonomy" id="425828"/>
    <lineage>
        <taxon>Eukaryota</taxon>
        <taxon>Viridiplantae</taxon>
        <taxon>Streptophyta</taxon>
        <taxon>Embryophyta</taxon>
        <taxon>Tracheophyta</taxon>
        <taxon>Spermatophyta</taxon>
        <taxon>Magnoliopsida</taxon>
        <taxon>eudicotyledons</taxon>
        <taxon>Gunneridae</taxon>
        <taxon>Pentapetalae</taxon>
        <taxon>rosids</taxon>
        <taxon>fabids</taxon>
        <taxon>Fagales</taxon>
        <taxon>Fagaceae</taxon>
        <taxon>Lithocarpus</taxon>
    </lineage>
</organism>
<comment type="caution">
    <text evidence="2">The sequence shown here is derived from an EMBL/GenBank/DDBJ whole genome shotgun (WGS) entry which is preliminary data.</text>
</comment>
<evidence type="ECO:0000256" key="1">
    <source>
        <dbReference type="SAM" id="MobiDB-lite"/>
    </source>
</evidence>
<name>A0AAW2BNX4_9ROSI</name>
<feature type="compositionally biased region" description="Low complexity" evidence="1">
    <location>
        <begin position="28"/>
        <end position="46"/>
    </location>
</feature>
<feature type="compositionally biased region" description="Polar residues" evidence="1">
    <location>
        <begin position="9"/>
        <end position="20"/>
    </location>
</feature>
<gene>
    <name evidence="2" type="ORF">SO802_031838</name>
</gene>
<dbReference type="Proteomes" id="UP001459277">
    <property type="component" value="Unassembled WGS sequence"/>
</dbReference>
<evidence type="ECO:0000313" key="3">
    <source>
        <dbReference type="Proteomes" id="UP001459277"/>
    </source>
</evidence>
<sequence length="91" mass="10088">MGRSPPCPTSSINWSRSQIDGGNVQEGSSSSTYPIHSCSSSSTPSTKEIPDCREDVKYELLKYKLDIAMEQWNHAMKIAKMKAKMQYAVAS</sequence>
<feature type="region of interest" description="Disordered" evidence="1">
    <location>
        <begin position="1"/>
        <end position="49"/>
    </location>
</feature>
<dbReference type="EMBL" id="JAZDWU010000011">
    <property type="protein sequence ID" value="KAK9986887.1"/>
    <property type="molecule type" value="Genomic_DNA"/>
</dbReference>
<keyword evidence="3" id="KW-1185">Reference proteome</keyword>
<accession>A0AAW2BNX4</accession>
<protein>
    <submittedName>
        <fullName evidence="2">Uncharacterized protein</fullName>
    </submittedName>
</protein>
<dbReference type="AlphaFoldDB" id="A0AAW2BNX4"/>
<evidence type="ECO:0000313" key="2">
    <source>
        <dbReference type="EMBL" id="KAK9986887.1"/>
    </source>
</evidence>